<proteinExistence type="predicted"/>
<dbReference type="InterPro" id="IPR001173">
    <property type="entry name" value="Glyco_trans_2-like"/>
</dbReference>
<protein>
    <submittedName>
        <fullName evidence="9">Dodecaprenyl-phosphate galacturonate synthase</fullName>
        <ecNumber evidence="9">2.4.1.-</ecNumber>
    </submittedName>
</protein>
<dbReference type="EC" id="2.4.1.-" evidence="9"/>
<evidence type="ECO:0000313" key="9">
    <source>
        <dbReference type="EMBL" id="QEA03751.1"/>
    </source>
</evidence>
<evidence type="ECO:0000256" key="7">
    <source>
        <dbReference type="ARBA" id="ARBA00023136"/>
    </source>
</evidence>
<evidence type="ECO:0000256" key="4">
    <source>
        <dbReference type="ARBA" id="ARBA00022692"/>
    </source>
</evidence>
<evidence type="ECO:0000259" key="8">
    <source>
        <dbReference type="Pfam" id="PF00535"/>
    </source>
</evidence>
<keyword evidence="4" id="KW-0812">Transmembrane</keyword>
<evidence type="ECO:0000256" key="6">
    <source>
        <dbReference type="ARBA" id="ARBA00022989"/>
    </source>
</evidence>
<dbReference type="FunFam" id="3.90.550.10:FF:000170">
    <property type="entry name" value="Dolichol-phosphate mannosyltransferase"/>
    <property type="match status" value="1"/>
</dbReference>
<feature type="domain" description="Glycosyltransferase 2-like" evidence="8">
    <location>
        <begin position="4"/>
        <end position="163"/>
    </location>
</feature>
<dbReference type="GO" id="GO:0005886">
    <property type="term" value="C:plasma membrane"/>
    <property type="evidence" value="ECO:0007669"/>
    <property type="project" value="TreeGrafter"/>
</dbReference>
<gene>
    <name evidence="9" type="primary">rgtE</name>
    <name evidence="9" type="ORF">KBTEX_00051</name>
</gene>
<dbReference type="PANTHER" id="PTHR48090:SF3">
    <property type="entry name" value="UNDECAPRENYL-PHOSPHATE 4-DEOXY-4-FORMAMIDO-L-ARABINOSE TRANSFERASE"/>
    <property type="match status" value="1"/>
</dbReference>
<evidence type="ECO:0000256" key="5">
    <source>
        <dbReference type="ARBA" id="ARBA00022985"/>
    </source>
</evidence>
<keyword evidence="5" id="KW-0448">Lipopolysaccharide biosynthesis</keyword>
<accession>A0A5B8R5L1</accession>
<evidence type="ECO:0000256" key="2">
    <source>
        <dbReference type="ARBA" id="ARBA00022676"/>
    </source>
</evidence>
<keyword evidence="1" id="KW-1003">Cell membrane</keyword>
<sequence length="237" mass="26573">MEYSVVIPVFNEAENVRPLADEVRTALDGVDNYEIVFVDDGSTDDSMRRLLRLRDADPRIRVIAHERNAGQSAALATGVAAARGGWVVTLDGDGQNDPADIPRLIAERERSAADLVAGWRRRRHDTWLKRVSSRVANGVRRRVLGDDCPDTGCGLKLFRRSIFLALPHFDHMHRFLPALFRQAGAGVATVPVNHRARRAGRSKYGLGNRLWVGIVDLFGVLWLRHRRLSVGHHEVRP</sequence>
<dbReference type="AlphaFoldDB" id="A0A5B8R5L1"/>
<dbReference type="Pfam" id="PF00535">
    <property type="entry name" value="Glycos_transf_2"/>
    <property type="match status" value="1"/>
</dbReference>
<keyword evidence="7" id="KW-0472">Membrane</keyword>
<dbReference type="Gene3D" id="3.90.550.10">
    <property type="entry name" value="Spore Coat Polysaccharide Biosynthesis Protein SpsA, Chain A"/>
    <property type="match status" value="1"/>
</dbReference>
<keyword evidence="6" id="KW-1133">Transmembrane helix</keyword>
<dbReference type="InterPro" id="IPR050256">
    <property type="entry name" value="Glycosyltransferase_2"/>
</dbReference>
<evidence type="ECO:0000256" key="1">
    <source>
        <dbReference type="ARBA" id="ARBA00022475"/>
    </source>
</evidence>
<name>A0A5B8R5L1_9ZZZZ</name>
<keyword evidence="2 9" id="KW-0328">Glycosyltransferase</keyword>
<dbReference type="GO" id="GO:0099621">
    <property type="term" value="F:undecaprenyl-phosphate 4-deoxy-4-formamido-L-arabinose transferase activity"/>
    <property type="evidence" value="ECO:0007669"/>
    <property type="project" value="TreeGrafter"/>
</dbReference>
<reference evidence="9" key="1">
    <citation type="submission" date="2019-06" db="EMBL/GenBank/DDBJ databases">
        <authorList>
            <person name="Murdoch R.W."/>
            <person name="Fathepure B."/>
        </authorList>
    </citation>
    <scope>NUCLEOTIDE SEQUENCE</scope>
</reference>
<organism evidence="9">
    <name type="scientific">uncultured organism</name>
    <dbReference type="NCBI Taxonomy" id="155900"/>
    <lineage>
        <taxon>unclassified sequences</taxon>
        <taxon>environmental samples</taxon>
    </lineage>
</organism>
<dbReference type="PANTHER" id="PTHR48090">
    <property type="entry name" value="UNDECAPRENYL-PHOSPHATE 4-DEOXY-4-FORMAMIDO-L-ARABINOSE TRANSFERASE-RELATED"/>
    <property type="match status" value="1"/>
</dbReference>
<keyword evidence="3 9" id="KW-0808">Transferase</keyword>
<dbReference type="SUPFAM" id="SSF53448">
    <property type="entry name" value="Nucleotide-diphospho-sugar transferases"/>
    <property type="match status" value="1"/>
</dbReference>
<dbReference type="EMBL" id="MN079076">
    <property type="protein sequence ID" value="QEA03751.1"/>
    <property type="molecule type" value="Genomic_DNA"/>
</dbReference>
<dbReference type="InterPro" id="IPR029044">
    <property type="entry name" value="Nucleotide-diphossugar_trans"/>
</dbReference>
<dbReference type="CDD" id="cd04187">
    <property type="entry name" value="DPM1_like_bac"/>
    <property type="match status" value="1"/>
</dbReference>
<evidence type="ECO:0000256" key="3">
    <source>
        <dbReference type="ARBA" id="ARBA00022679"/>
    </source>
</evidence>